<dbReference type="PANTHER" id="PTHR36931">
    <property type="entry name" value="UPF0153 PROTEIN YEIW"/>
    <property type="match status" value="1"/>
</dbReference>
<protein>
    <submittedName>
        <fullName evidence="1">YkgJ family cysteine cluster protein</fullName>
    </submittedName>
</protein>
<dbReference type="PANTHER" id="PTHR36931:SF1">
    <property type="entry name" value="UPF0153 PROTEIN YEIW"/>
    <property type="match status" value="1"/>
</dbReference>
<dbReference type="AlphaFoldDB" id="A0A3P1SUX5"/>
<dbReference type="RefSeq" id="WP_124924089.1">
    <property type="nucleotide sequence ID" value="NZ_BMOH01000001.1"/>
</dbReference>
<keyword evidence="2" id="KW-1185">Reference proteome</keyword>
<evidence type="ECO:0000313" key="2">
    <source>
        <dbReference type="Proteomes" id="UP000267535"/>
    </source>
</evidence>
<name>A0A3P1SUX5_9GAMM</name>
<evidence type="ECO:0000313" key="1">
    <source>
        <dbReference type="EMBL" id="RRD01017.1"/>
    </source>
</evidence>
<gene>
    <name evidence="1" type="ORF">EHS89_00150</name>
</gene>
<dbReference type="Proteomes" id="UP000267535">
    <property type="component" value="Unassembled WGS sequence"/>
</dbReference>
<accession>A0A3P1SUX5</accession>
<organism evidence="1 2">
    <name type="scientific">Amphritea balenae</name>
    <dbReference type="NCBI Taxonomy" id="452629"/>
    <lineage>
        <taxon>Bacteria</taxon>
        <taxon>Pseudomonadati</taxon>
        <taxon>Pseudomonadota</taxon>
        <taxon>Gammaproteobacteria</taxon>
        <taxon>Oceanospirillales</taxon>
        <taxon>Oceanospirillaceae</taxon>
        <taxon>Amphritea</taxon>
    </lineage>
</organism>
<reference evidence="1 2" key="1">
    <citation type="submission" date="2018-11" db="EMBL/GenBank/DDBJ databases">
        <title>The draft genome sequence of Amphritea balenae JAMM 1525T.</title>
        <authorList>
            <person name="Fang Z."/>
            <person name="Zhang Y."/>
            <person name="Han X."/>
        </authorList>
    </citation>
    <scope>NUCLEOTIDE SEQUENCE [LARGE SCALE GENOMIC DNA]</scope>
    <source>
        <strain evidence="1 2">JAMM 1525</strain>
    </source>
</reference>
<proteinExistence type="predicted"/>
<dbReference type="OrthoDB" id="9803986at2"/>
<dbReference type="EMBL" id="RQXV01000001">
    <property type="protein sequence ID" value="RRD01017.1"/>
    <property type="molecule type" value="Genomic_DNA"/>
</dbReference>
<comment type="caution">
    <text evidence="1">The sequence shown here is derived from an EMBL/GenBank/DDBJ whole genome shotgun (WGS) entry which is preliminary data.</text>
</comment>
<sequence>MKCRSGCAACCIAPHISTPIPNMPAGKPAGVPCSNLDAQLNCKIWNDPAYPALCQAFIADQEHCGNNRVQALHILNLLEAETAPDV</sequence>
<dbReference type="InterPro" id="IPR052572">
    <property type="entry name" value="UPF0153_domain"/>
</dbReference>